<evidence type="ECO:0000256" key="1">
    <source>
        <dbReference type="SAM" id="MobiDB-lite"/>
    </source>
</evidence>
<dbReference type="EMBL" id="BRYA01000073">
    <property type="protein sequence ID" value="GMI37453.1"/>
    <property type="molecule type" value="Genomic_DNA"/>
</dbReference>
<keyword evidence="3" id="KW-1185">Reference proteome</keyword>
<comment type="caution">
    <text evidence="2">The sequence shown here is derived from an EMBL/GenBank/DDBJ whole genome shotgun (WGS) entry which is preliminary data.</text>
</comment>
<accession>A0A9W7G9W9</accession>
<dbReference type="AlphaFoldDB" id="A0A9W7G9W9"/>
<dbReference type="OrthoDB" id="10349299at2759"/>
<dbReference type="Proteomes" id="UP001165065">
    <property type="component" value="Unassembled WGS sequence"/>
</dbReference>
<organism evidence="2 3">
    <name type="scientific">Triparma columacea</name>
    <dbReference type="NCBI Taxonomy" id="722753"/>
    <lineage>
        <taxon>Eukaryota</taxon>
        <taxon>Sar</taxon>
        <taxon>Stramenopiles</taxon>
        <taxon>Ochrophyta</taxon>
        <taxon>Bolidophyceae</taxon>
        <taxon>Parmales</taxon>
        <taxon>Triparmaceae</taxon>
        <taxon>Triparma</taxon>
    </lineage>
</organism>
<evidence type="ECO:0000313" key="2">
    <source>
        <dbReference type="EMBL" id="GMI37453.1"/>
    </source>
</evidence>
<name>A0A9W7G9W9_9STRA</name>
<evidence type="ECO:0000313" key="3">
    <source>
        <dbReference type="Proteomes" id="UP001165065"/>
    </source>
</evidence>
<proteinExistence type="predicted"/>
<sequence length="262" mass="28218">MASYEDFLNGGAPKPLGRQILMSTSKFSKICANPWKALVHEGSLVISSLSQVRSRLPYLSKVHSNSERTPLSAPGTLLHPKFVLTSDNVFVPSATVCHMSTKLKLSDVSAALDRGVRRHEELCKALRGVMRDLNEIVERAGRVVEEGMAAGWCPSGGGGVGGGKGNGGSREFEAILDAYGMMGRELFRKQCMADALLSNTEGLFERPRTVEDAVQGEGDESDERGGRGSVEVAAAVDRSWGDDAESSLMDTELLERVAEWSS</sequence>
<gene>
    <name evidence="2" type="ORF">TrCOL_g11738</name>
</gene>
<reference evidence="3" key="1">
    <citation type="journal article" date="2023" name="Commun. Biol.">
        <title>Genome analysis of Parmales, the sister group of diatoms, reveals the evolutionary specialization of diatoms from phago-mixotrophs to photoautotrophs.</title>
        <authorList>
            <person name="Ban H."/>
            <person name="Sato S."/>
            <person name="Yoshikawa S."/>
            <person name="Yamada K."/>
            <person name="Nakamura Y."/>
            <person name="Ichinomiya M."/>
            <person name="Sato N."/>
            <person name="Blanc-Mathieu R."/>
            <person name="Endo H."/>
            <person name="Kuwata A."/>
            <person name="Ogata H."/>
        </authorList>
    </citation>
    <scope>NUCLEOTIDE SEQUENCE [LARGE SCALE GENOMIC DNA]</scope>
</reference>
<protein>
    <submittedName>
        <fullName evidence="2">Uncharacterized protein</fullName>
    </submittedName>
</protein>
<feature type="region of interest" description="Disordered" evidence="1">
    <location>
        <begin position="207"/>
        <end position="230"/>
    </location>
</feature>